<organism evidence="1 2">
    <name type="scientific">Vibrio cholerae</name>
    <dbReference type="NCBI Taxonomy" id="666"/>
    <lineage>
        <taxon>Bacteria</taxon>
        <taxon>Pseudomonadati</taxon>
        <taxon>Pseudomonadota</taxon>
        <taxon>Gammaproteobacteria</taxon>
        <taxon>Vibrionales</taxon>
        <taxon>Vibrionaceae</taxon>
        <taxon>Vibrio</taxon>
    </lineage>
</organism>
<gene>
    <name evidence="1" type="ORF">ERS013200_00321</name>
</gene>
<evidence type="ECO:0000313" key="1">
    <source>
        <dbReference type="EMBL" id="CSC02680.1"/>
    </source>
</evidence>
<sequence>MRSSNKCCLFQLVLITSGVIVSIAVTLSGWVIAALSPAPERAQAEAHKIKAPPIPSLPPTIKALPFWPL</sequence>
<dbReference type="AlphaFoldDB" id="A0A655VUT4"/>
<proteinExistence type="predicted"/>
<dbReference type="EMBL" id="CWQY01000002">
    <property type="protein sequence ID" value="CSC02680.1"/>
    <property type="molecule type" value="Genomic_DNA"/>
</dbReference>
<reference evidence="1 2" key="1">
    <citation type="submission" date="2015-07" db="EMBL/GenBank/DDBJ databases">
        <authorList>
            <consortium name="Pathogen Informatics"/>
        </authorList>
    </citation>
    <scope>NUCLEOTIDE SEQUENCE [LARGE SCALE GENOMIC DNA]</scope>
    <source>
        <strain evidence="1 2">A316</strain>
    </source>
</reference>
<protein>
    <submittedName>
        <fullName evidence="1">Uncharacterized protein</fullName>
    </submittedName>
</protein>
<name>A0A655VUT4_VIBCL</name>
<accession>A0A655VUT4</accession>
<evidence type="ECO:0000313" key="2">
    <source>
        <dbReference type="Proteomes" id="UP000041770"/>
    </source>
</evidence>
<dbReference type="Proteomes" id="UP000041770">
    <property type="component" value="Unassembled WGS sequence"/>
</dbReference>